<dbReference type="InterPro" id="IPR013324">
    <property type="entry name" value="RNA_pol_sigma_r3/r4-like"/>
</dbReference>
<dbReference type="Proteomes" id="UP001519332">
    <property type="component" value="Unassembled WGS sequence"/>
</dbReference>
<dbReference type="Gene3D" id="1.10.1740.10">
    <property type="match status" value="1"/>
</dbReference>
<organism evidence="7 8">
    <name type="scientific">Kibdelosporangium banguiense</name>
    <dbReference type="NCBI Taxonomy" id="1365924"/>
    <lineage>
        <taxon>Bacteria</taxon>
        <taxon>Bacillati</taxon>
        <taxon>Actinomycetota</taxon>
        <taxon>Actinomycetes</taxon>
        <taxon>Pseudonocardiales</taxon>
        <taxon>Pseudonocardiaceae</taxon>
        <taxon>Kibdelosporangium</taxon>
    </lineage>
</organism>
<accession>A0ABS4TJ01</accession>
<keyword evidence="2" id="KW-0805">Transcription regulation</keyword>
<comment type="similarity">
    <text evidence="1">Belongs to the sigma-70 factor family. ECF subfamily.</text>
</comment>
<keyword evidence="8" id="KW-1185">Reference proteome</keyword>
<reference evidence="7 8" key="1">
    <citation type="submission" date="2021-03" db="EMBL/GenBank/DDBJ databases">
        <title>Sequencing the genomes of 1000 actinobacteria strains.</title>
        <authorList>
            <person name="Klenk H.-P."/>
        </authorList>
    </citation>
    <scope>NUCLEOTIDE SEQUENCE [LARGE SCALE GENOMIC DNA]</scope>
    <source>
        <strain evidence="7 8">DSM 46670</strain>
    </source>
</reference>
<keyword evidence="5" id="KW-0804">Transcription</keyword>
<keyword evidence="4" id="KW-0238">DNA-binding</keyword>
<evidence type="ECO:0000256" key="1">
    <source>
        <dbReference type="ARBA" id="ARBA00010641"/>
    </source>
</evidence>
<evidence type="ECO:0000256" key="3">
    <source>
        <dbReference type="ARBA" id="ARBA00023082"/>
    </source>
</evidence>
<evidence type="ECO:0000256" key="5">
    <source>
        <dbReference type="ARBA" id="ARBA00023163"/>
    </source>
</evidence>
<name>A0ABS4TJ01_9PSEU</name>
<keyword evidence="3" id="KW-0731">Sigma factor</keyword>
<dbReference type="Gene3D" id="1.10.10.10">
    <property type="entry name" value="Winged helix-like DNA-binding domain superfamily/Winged helix DNA-binding domain"/>
    <property type="match status" value="1"/>
</dbReference>
<dbReference type="NCBIfam" id="TIGR02937">
    <property type="entry name" value="sigma70-ECF"/>
    <property type="match status" value="1"/>
</dbReference>
<evidence type="ECO:0000313" key="7">
    <source>
        <dbReference type="EMBL" id="MBP2324394.1"/>
    </source>
</evidence>
<dbReference type="RefSeq" id="WP_209641718.1">
    <property type="nucleotide sequence ID" value="NZ_JAGINW010000001.1"/>
</dbReference>
<sequence length="178" mass="19597">MHVQALVDSASRGDEGAWNALVRRYRSLVFAVCRGLGVTGADAQDIEGDVWPRLVANLHSLRNPEALPGWIATTTRRGCLQLLRDRNRQIPDTTEIECPDPGPDADLLVDERRTALREALSQLSDRDQLLLALLFCDPPVPYTVISTRLGMPIGAIGPTRQRCLARVRRTPVIAALLA</sequence>
<dbReference type="Pfam" id="PF04542">
    <property type="entry name" value="Sigma70_r2"/>
    <property type="match status" value="1"/>
</dbReference>
<dbReference type="InterPro" id="IPR039425">
    <property type="entry name" value="RNA_pol_sigma-70-like"/>
</dbReference>
<evidence type="ECO:0000259" key="6">
    <source>
        <dbReference type="Pfam" id="PF04542"/>
    </source>
</evidence>
<dbReference type="EMBL" id="JAGINW010000001">
    <property type="protein sequence ID" value="MBP2324394.1"/>
    <property type="molecule type" value="Genomic_DNA"/>
</dbReference>
<dbReference type="InterPro" id="IPR013325">
    <property type="entry name" value="RNA_pol_sigma_r2"/>
</dbReference>
<feature type="domain" description="RNA polymerase sigma-70 region 2" evidence="6">
    <location>
        <begin position="21"/>
        <end position="88"/>
    </location>
</feature>
<dbReference type="PANTHER" id="PTHR43133:SF8">
    <property type="entry name" value="RNA POLYMERASE SIGMA FACTOR HI_1459-RELATED"/>
    <property type="match status" value="1"/>
</dbReference>
<gene>
    <name evidence="7" type="ORF">JOF56_004779</name>
</gene>
<evidence type="ECO:0000313" key="8">
    <source>
        <dbReference type="Proteomes" id="UP001519332"/>
    </source>
</evidence>
<dbReference type="SUPFAM" id="SSF88946">
    <property type="entry name" value="Sigma2 domain of RNA polymerase sigma factors"/>
    <property type="match status" value="1"/>
</dbReference>
<dbReference type="PANTHER" id="PTHR43133">
    <property type="entry name" value="RNA POLYMERASE ECF-TYPE SIGMA FACTO"/>
    <property type="match status" value="1"/>
</dbReference>
<evidence type="ECO:0000256" key="4">
    <source>
        <dbReference type="ARBA" id="ARBA00023125"/>
    </source>
</evidence>
<protein>
    <submittedName>
        <fullName evidence="7">RNA polymerase sigma factor (Sigma-70 family)</fullName>
    </submittedName>
</protein>
<comment type="caution">
    <text evidence="7">The sequence shown here is derived from an EMBL/GenBank/DDBJ whole genome shotgun (WGS) entry which is preliminary data.</text>
</comment>
<proteinExistence type="inferred from homology"/>
<evidence type="ECO:0000256" key="2">
    <source>
        <dbReference type="ARBA" id="ARBA00023015"/>
    </source>
</evidence>
<dbReference type="InterPro" id="IPR014284">
    <property type="entry name" value="RNA_pol_sigma-70_dom"/>
</dbReference>
<dbReference type="InterPro" id="IPR007627">
    <property type="entry name" value="RNA_pol_sigma70_r2"/>
</dbReference>
<dbReference type="SUPFAM" id="SSF88659">
    <property type="entry name" value="Sigma3 and sigma4 domains of RNA polymerase sigma factors"/>
    <property type="match status" value="1"/>
</dbReference>
<dbReference type="InterPro" id="IPR036388">
    <property type="entry name" value="WH-like_DNA-bd_sf"/>
</dbReference>